<keyword evidence="7" id="KW-0902">Two-component regulatory system</keyword>
<evidence type="ECO:0000256" key="2">
    <source>
        <dbReference type="ARBA" id="ARBA00004370"/>
    </source>
</evidence>
<sequence>MVLFISFYIVTQRSILTEIDRSLLSHASPIAENIGLNTDNVFDDQTDEIITVSKIQVPGIFLEVTDVNGHIVGKENESAVLQNLAEQAIKTGKSAYSNKKIGTIDLRIISQPIISENKVIGTIVMGHPIEGYTNAFEQLKSTLFLLIMFFIAPSIALGYFLSQNAVSPVVILSKRISQITEENLSERVMVPLKSSETFTLVENFNNLLDRLKDAFSKERQFIGDVAHEIKTPLAVIKSNAEVTLSKKRNIEEYEMSLNQVLEHVNKLTKNLSHLIDFAWSQTTDITKQFTKLNLSELLTDICENSRYLAQAKNLNVECNIKENINIMGKKEKLNQVFMNLIDNAVKFTNMGGFIYIKLYTENKKAVVEVKDTGMGINKEDIKTIFNRFSRSKDNDYIQGHGLGLAIAKAIIKAHNGTIEAESEKGKGATFKIILKESS</sequence>
<dbReference type="Gene3D" id="1.10.287.130">
    <property type="match status" value="1"/>
</dbReference>
<evidence type="ECO:0000256" key="5">
    <source>
        <dbReference type="ARBA" id="ARBA00022679"/>
    </source>
</evidence>
<evidence type="ECO:0000256" key="4">
    <source>
        <dbReference type="ARBA" id="ARBA00022553"/>
    </source>
</evidence>
<dbReference type="PRINTS" id="PR00344">
    <property type="entry name" value="BCTRLSENSOR"/>
</dbReference>
<dbReference type="GO" id="GO:0004721">
    <property type="term" value="F:phosphoprotein phosphatase activity"/>
    <property type="evidence" value="ECO:0007669"/>
    <property type="project" value="TreeGrafter"/>
</dbReference>
<dbReference type="Pfam" id="PF02518">
    <property type="entry name" value="HATPase_c"/>
    <property type="match status" value="1"/>
</dbReference>
<comment type="subcellular location">
    <subcellularLocation>
        <location evidence="2">Membrane</location>
    </subcellularLocation>
</comment>
<dbReference type="Proteomes" id="UP000177371">
    <property type="component" value="Unassembled WGS sequence"/>
</dbReference>
<evidence type="ECO:0000313" key="11">
    <source>
        <dbReference type="Proteomes" id="UP000177371"/>
    </source>
</evidence>
<keyword evidence="4" id="KW-0597">Phosphoprotein</keyword>
<dbReference type="Pfam" id="PF00512">
    <property type="entry name" value="HisKA"/>
    <property type="match status" value="1"/>
</dbReference>
<dbReference type="InterPro" id="IPR050351">
    <property type="entry name" value="BphY/WalK/GraS-like"/>
</dbReference>
<feature type="domain" description="Histidine kinase" evidence="8">
    <location>
        <begin position="224"/>
        <end position="438"/>
    </location>
</feature>
<dbReference type="CDD" id="cd00075">
    <property type="entry name" value="HATPase"/>
    <property type="match status" value="1"/>
</dbReference>
<evidence type="ECO:0000256" key="1">
    <source>
        <dbReference type="ARBA" id="ARBA00000085"/>
    </source>
</evidence>
<evidence type="ECO:0000256" key="6">
    <source>
        <dbReference type="ARBA" id="ARBA00022777"/>
    </source>
</evidence>
<dbReference type="GO" id="GO:0005886">
    <property type="term" value="C:plasma membrane"/>
    <property type="evidence" value="ECO:0007669"/>
    <property type="project" value="TreeGrafter"/>
</dbReference>
<comment type="catalytic activity">
    <reaction evidence="1">
        <text>ATP + protein L-histidine = ADP + protein N-phospho-L-histidine.</text>
        <dbReference type="EC" id="2.7.13.3"/>
    </reaction>
</comment>
<dbReference type="GO" id="GO:0016036">
    <property type="term" value="P:cellular response to phosphate starvation"/>
    <property type="evidence" value="ECO:0007669"/>
    <property type="project" value="TreeGrafter"/>
</dbReference>
<dbReference type="FunFam" id="3.30.565.10:FF:000006">
    <property type="entry name" value="Sensor histidine kinase WalK"/>
    <property type="match status" value="1"/>
</dbReference>
<dbReference type="InterPro" id="IPR003660">
    <property type="entry name" value="HAMP_dom"/>
</dbReference>
<dbReference type="InterPro" id="IPR003661">
    <property type="entry name" value="HisK_dim/P_dom"/>
</dbReference>
<dbReference type="InterPro" id="IPR036890">
    <property type="entry name" value="HATPase_C_sf"/>
</dbReference>
<evidence type="ECO:0000256" key="3">
    <source>
        <dbReference type="ARBA" id="ARBA00012438"/>
    </source>
</evidence>
<comment type="caution">
    <text evidence="10">The sequence shown here is derived from an EMBL/GenBank/DDBJ whole genome shotgun (WGS) entry which is preliminary data.</text>
</comment>
<dbReference type="InterPro" id="IPR005467">
    <property type="entry name" value="His_kinase_dom"/>
</dbReference>
<dbReference type="EMBL" id="MEUT01000065">
    <property type="protein sequence ID" value="OGC48622.1"/>
    <property type="molecule type" value="Genomic_DNA"/>
</dbReference>
<dbReference type="SMART" id="SM00387">
    <property type="entry name" value="HATPase_c"/>
    <property type="match status" value="1"/>
</dbReference>
<dbReference type="SUPFAM" id="SSF47384">
    <property type="entry name" value="Homodimeric domain of signal transducing histidine kinase"/>
    <property type="match status" value="1"/>
</dbReference>
<name>A0A1F4UUN3_UNCKA</name>
<dbReference type="CDD" id="cd00082">
    <property type="entry name" value="HisKA"/>
    <property type="match status" value="1"/>
</dbReference>
<dbReference type="GO" id="GO:0000155">
    <property type="term" value="F:phosphorelay sensor kinase activity"/>
    <property type="evidence" value="ECO:0007669"/>
    <property type="project" value="InterPro"/>
</dbReference>
<dbReference type="EC" id="2.7.13.3" evidence="3"/>
<proteinExistence type="predicted"/>
<dbReference type="SUPFAM" id="SSF55874">
    <property type="entry name" value="ATPase domain of HSP90 chaperone/DNA topoisomerase II/histidine kinase"/>
    <property type="match status" value="1"/>
</dbReference>
<evidence type="ECO:0000259" key="8">
    <source>
        <dbReference type="PROSITE" id="PS50109"/>
    </source>
</evidence>
<dbReference type="SMART" id="SM00388">
    <property type="entry name" value="HisKA"/>
    <property type="match status" value="1"/>
</dbReference>
<reference evidence="10 11" key="1">
    <citation type="journal article" date="2016" name="Nat. Commun.">
        <title>Thousands of microbial genomes shed light on interconnected biogeochemical processes in an aquifer system.</title>
        <authorList>
            <person name="Anantharaman K."/>
            <person name="Brown C.T."/>
            <person name="Hug L.A."/>
            <person name="Sharon I."/>
            <person name="Castelle C.J."/>
            <person name="Probst A.J."/>
            <person name="Thomas B.C."/>
            <person name="Singh A."/>
            <person name="Wilkins M.J."/>
            <person name="Karaoz U."/>
            <person name="Brodie E.L."/>
            <person name="Williams K.H."/>
            <person name="Hubbard S.S."/>
            <person name="Banfield J.F."/>
        </authorList>
    </citation>
    <scope>NUCLEOTIDE SEQUENCE [LARGE SCALE GENOMIC DNA]</scope>
</reference>
<gene>
    <name evidence="10" type="ORF">A2W32_03995</name>
</gene>
<dbReference type="Gene3D" id="3.30.565.10">
    <property type="entry name" value="Histidine kinase-like ATPase, C-terminal domain"/>
    <property type="match status" value="1"/>
</dbReference>
<feature type="domain" description="HAMP" evidence="9">
    <location>
        <begin position="163"/>
        <end position="216"/>
    </location>
</feature>
<keyword evidence="6" id="KW-0418">Kinase</keyword>
<dbReference type="PROSITE" id="PS50109">
    <property type="entry name" value="HIS_KIN"/>
    <property type="match status" value="1"/>
</dbReference>
<dbReference type="Gene3D" id="6.10.340.10">
    <property type="match status" value="1"/>
</dbReference>
<dbReference type="InterPro" id="IPR004358">
    <property type="entry name" value="Sig_transdc_His_kin-like_C"/>
</dbReference>
<organism evidence="10 11">
    <name type="scientific">candidate division WWE3 bacterium RBG_16_37_10</name>
    <dbReference type="NCBI Taxonomy" id="1802610"/>
    <lineage>
        <taxon>Bacteria</taxon>
        <taxon>Katanobacteria</taxon>
    </lineage>
</organism>
<evidence type="ECO:0000256" key="7">
    <source>
        <dbReference type="ARBA" id="ARBA00023012"/>
    </source>
</evidence>
<evidence type="ECO:0000259" key="9">
    <source>
        <dbReference type="PROSITE" id="PS50885"/>
    </source>
</evidence>
<dbReference type="InterPro" id="IPR003594">
    <property type="entry name" value="HATPase_dom"/>
</dbReference>
<dbReference type="InterPro" id="IPR036097">
    <property type="entry name" value="HisK_dim/P_sf"/>
</dbReference>
<protein>
    <recommendedName>
        <fullName evidence="3">histidine kinase</fullName>
        <ecNumber evidence="3">2.7.13.3</ecNumber>
    </recommendedName>
</protein>
<dbReference type="STRING" id="1802610.A2W32_03995"/>
<dbReference type="PANTHER" id="PTHR45453:SF1">
    <property type="entry name" value="PHOSPHATE REGULON SENSOR PROTEIN PHOR"/>
    <property type="match status" value="1"/>
</dbReference>
<keyword evidence="5" id="KW-0808">Transferase</keyword>
<dbReference type="PROSITE" id="PS50885">
    <property type="entry name" value="HAMP"/>
    <property type="match status" value="1"/>
</dbReference>
<dbReference type="AlphaFoldDB" id="A0A1F4UUN3"/>
<dbReference type="PANTHER" id="PTHR45453">
    <property type="entry name" value="PHOSPHATE REGULON SENSOR PROTEIN PHOR"/>
    <property type="match status" value="1"/>
</dbReference>
<evidence type="ECO:0000313" key="10">
    <source>
        <dbReference type="EMBL" id="OGC48622.1"/>
    </source>
</evidence>
<accession>A0A1F4UUN3</accession>